<evidence type="ECO:0000259" key="4">
    <source>
        <dbReference type="Pfam" id="PF01425"/>
    </source>
</evidence>
<dbReference type="InterPro" id="IPR036928">
    <property type="entry name" value="AS_sf"/>
</dbReference>
<feature type="domain" description="Amidase" evidence="4">
    <location>
        <begin position="117"/>
        <end position="536"/>
    </location>
</feature>
<dbReference type="PANTHER" id="PTHR46072:SF11">
    <property type="entry name" value="AMIDASE-RELATED"/>
    <property type="match status" value="1"/>
</dbReference>
<dbReference type="Pfam" id="PF01425">
    <property type="entry name" value="Amidase"/>
    <property type="match status" value="1"/>
</dbReference>
<feature type="region of interest" description="Disordered" evidence="3">
    <location>
        <begin position="454"/>
        <end position="482"/>
    </location>
</feature>
<feature type="compositionally biased region" description="Acidic residues" evidence="3">
    <location>
        <begin position="462"/>
        <end position="472"/>
    </location>
</feature>
<accession>A0AAJ4XSJ9</accession>
<organism evidence="5 6">
    <name type="scientific">Melanopsichium pennsylvanicum</name>
    <dbReference type="NCBI Taxonomy" id="63383"/>
    <lineage>
        <taxon>Eukaryota</taxon>
        <taxon>Fungi</taxon>
        <taxon>Dikarya</taxon>
        <taxon>Basidiomycota</taxon>
        <taxon>Ustilaginomycotina</taxon>
        <taxon>Ustilaginomycetes</taxon>
        <taxon>Ustilaginales</taxon>
        <taxon>Ustilaginaceae</taxon>
        <taxon>Melanopsichium</taxon>
    </lineage>
</organism>
<evidence type="ECO:0000313" key="6">
    <source>
        <dbReference type="Proteomes" id="UP001294444"/>
    </source>
</evidence>
<dbReference type="Proteomes" id="UP001294444">
    <property type="component" value="Unassembled WGS sequence"/>
</dbReference>
<dbReference type="SUPFAM" id="SSF75304">
    <property type="entry name" value="Amidase signature (AS) enzymes"/>
    <property type="match status" value="1"/>
</dbReference>
<keyword evidence="2" id="KW-0378">Hydrolase</keyword>
<reference evidence="5" key="1">
    <citation type="submission" date="2023-10" db="EMBL/GenBank/DDBJ databases">
        <authorList>
            <person name="Guldener U."/>
        </authorList>
    </citation>
    <scope>NUCLEOTIDE SEQUENCE</scope>
    <source>
        <strain evidence="5">Mp4</strain>
    </source>
</reference>
<evidence type="ECO:0000256" key="1">
    <source>
        <dbReference type="ARBA" id="ARBA00009199"/>
    </source>
</evidence>
<gene>
    <name evidence="5" type="ORF">MEPE_06540</name>
</gene>
<dbReference type="GO" id="GO:0016787">
    <property type="term" value="F:hydrolase activity"/>
    <property type="evidence" value="ECO:0007669"/>
    <property type="project" value="UniProtKB-KW"/>
</dbReference>
<feature type="compositionally biased region" description="Basic and acidic residues" evidence="3">
    <location>
        <begin position="319"/>
        <end position="330"/>
    </location>
</feature>
<dbReference type="AlphaFoldDB" id="A0AAJ4XSJ9"/>
<name>A0AAJ4XSJ9_9BASI</name>
<dbReference type="EMBL" id="OAPG01000021">
    <property type="protein sequence ID" value="SNX87829.1"/>
    <property type="molecule type" value="Genomic_DNA"/>
</dbReference>
<comment type="caution">
    <text evidence="5">The sequence shown here is derived from an EMBL/GenBank/DDBJ whole genome shotgun (WGS) entry which is preliminary data.</text>
</comment>
<dbReference type="PANTHER" id="PTHR46072">
    <property type="entry name" value="AMIDASE-RELATED-RELATED"/>
    <property type="match status" value="1"/>
</dbReference>
<evidence type="ECO:0000256" key="3">
    <source>
        <dbReference type="SAM" id="MobiDB-lite"/>
    </source>
</evidence>
<feature type="region of interest" description="Disordered" evidence="3">
    <location>
        <begin position="319"/>
        <end position="339"/>
    </location>
</feature>
<sequence>MTASKLPREEFRNPCPHLNILAAKEAVDSLLSNVNQALKEYGEPTQQDRQIVNLAFCDIQHQLIHQSNLTLPRLVEARIRLAIKASLDTHCLTAFPYKEAIREAQHQQRTLIENSDCDDRRKIVNCYPLLGMVFSVKDCIHVQGYPTTLGCSLRASHKEAVTADIVTKLRDAGAIMIAKTTAPQLMMSNTTESPLWGTTRGAVRSAQQDGQDFQVGGSSGGEAALVKLGGSQLGVGTDMGGSVRQPACLNELYGYKFTSTPDSFRWQLPHDFMTGLPHTKVPATAPGLLARDILTLKTAADTLYKHYYSNVRELNEEEHRRDHRDARWETPESEDLGNNPRIVYTTQQSSPEVQKLIRWLITTLEGGDKLLRPRRCKELGDVDVKAWGEAWLDHAKEHGFDDARAMLADDPLIKRTMFDECRLSTWKGVDKKSWKADSSKLKDLKKSFVSQAGLFSENSSSSEDEEENEEDDKDQHADSMRNGSKNNVIIITPTYVLGGPVQNSSFISLDDVGESEIWCQIFNLLDFPALSIPLGKLPCGMREKLREEAVGSPEWCRYLAGKISADLLDKSDQDRLPVLSVQFATVPDNHVAMLDYANRISKMFAYTL</sequence>
<keyword evidence="6" id="KW-1185">Reference proteome</keyword>
<dbReference type="Gene3D" id="3.90.1300.10">
    <property type="entry name" value="Amidase signature (AS) domain"/>
    <property type="match status" value="1"/>
</dbReference>
<evidence type="ECO:0000256" key="2">
    <source>
        <dbReference type="ARBA" id="ARBA00022801"/>
    </source>
</evidence>
<comment type="similarity">
    <text evidence="1">Belongs to the amidase family.</text>
</comment>
<proteinExistence type="inferred from homology"/>
<evidence type="ECO:0000313" key="5">
    <source>
        <dbReference type="EMBL" id="SNX87829.1"/>
    </source>
</evidence>
<dbReference type="InterPro" id="IPR023631">
    <property type="entry name" value="Amidase_dom"/>
</dbReference>
<protein>
    <submittedName>
        <fullName evidence="5">Related to amidase</fullName>
    </submittedName>
</protein>